<dbReference type="Gene3D" id="3.40.50.1110">
    <property type="entry name" value="SGNH hydrolase"/>
    <property type="match status" value="1"/>
</dbReference>
<keyword evidence="1" id="KW-0378">Hydrolase</keyword>
<evidence type="ECO:0000259" key="2">
    <source>
        <dbReference type="Pfam" id="PF03629"/>
    </source>
</evidence>
<name>A0A512BIU3_9BACT</name>
<organism evidence="3 4">
    <name type="scientific">Segetibacter aerophilus</name>
    <dbReference type="NCBI Taxonomy" id="670293"/>
    <lineage>
        <taxon>Bacteria</taxon>
        <taxon>Pseudomonadati</taxon>
        <taxon>Bacteroidota</taxon>
        <taxon>Chitinophagia</taxon>
        <taxon>Chitinophagales</taxon>
        <taxon>Chitinophagaceae</taxon>
        <taxon>Segetibacter</taxon>
    </lineage>
</organism>
<dbReference type="Pfam" id="PF03629">
    <property type="entry name" value="SASA"/>
    <property type="match status" value="1"/>
</dbReference>
<proteinExistence type="predicted"/>
<reference evidence="3 4" key="1">
    <citation type="submission" date="2019-07" db="EMBL/GenBank/DDBJ databases">
        <title>Whole genome shotgun sequence of Segetibacter aerophilus NBRC 106135.</title>
        <authorList>
            <person name="Hosoyama A."/>
            <person name="Uohara A."/>
            <person name="Ohji S."/>
            <person name="Ichikawa N."/>
        </authorList>
    </citation>
    <scope>NUCLEOTIDE SEQUENCE [LARGE SCALE GENOMIC DNA]</scope>
    <source>
        <strain evidence="3 4">NBRC 106135</strain>
    </source>
</reference>
<dbReference type="SUPFAM" id="SSF52266">
    <property type="entry name" value="SGNH hydrolase"/>
    <property type="match status" value="1"/>
</dbReference>
<dbReference type="InterPro" id="IPR039329">
    <property type="entry name" value="SIAE"/>
</dbReference>
<dbReference type="Proteomes" id="UP000321513">
    <property type="component" value="Unassembled WGS sequence"/>
</dbReference>
<accession>A0A512BIU3</accession>
<feature type="domain" description="Sialate O-acetylesterase" evidence="2">
    <location>
        <begin position="73"/>
        <end position="326"/>
    </location>
</feature>
<evidence type="ECO:0000256" key="1">
    <source>
        <dbReference type="ARBA" id="ARBA00022801"/>
    </source>
</evidence>
<evidence type="ECO:0000313" key="4">
    <source>
        <dbReference type="Proteomes" id="UP000321513"/>
    </source>
</evidence>
<gene>
    <name evidence="3" type="ORF">SAE01_43880</name>
</gene>
<evidence type="ECO:0000313" key="3">
    <source>
        <dbReference type="EMBL" id="GEO11892.1"/>
    </source>
</evidence>
<dbReference type="GO" id="GO:0001681">
    <property type="term" value="F:sialate O-acetylesterase activity"/>
    <property type="evidence" value="ECO:0007669"/>
    <property type="project" value="InterPro"/>
</dbReference>
<dbReference type="PANTHER" id="PTHR22901:SF0">
    <property type="entry name" value="SIALATE O-ACETYLESTERASE"/>
    <property type="match status" value="1"/>
</dbReference>
<dbReference type="InterPro" id="IPR036514">
    <property type="entry name" value="SGNH_hydro_sf"/>
</dbReference>
<protein>
    <submittedName>
        <fullName evidence="3">9-O-acetylesterase</fullName>
    </submittedName>
</protein>
<dbReference type="EMBL" id="BJYT01000031">
    <property type="protein sequence ID" value="GEO11892.1"/>
    <property type="molecule type" value="Genomic_DNA"/>
</dbReference>
<dbReference type="PANTHER" id="PTHR22901">
    <property type="entry name" value="SIALATE O-ACETYLESTERASE"/>
    <property type="match status" value="1"/>
</dbReference>
<sequence>MIIQRDIEPPVWGLAGPNATVTVSVNNIKRNYKADQNGSWQGKLPEPAAGKVYSLVVTSGGEKKVFTDVIGGDVYFAGGQSNMQYSVSQMTGGEEEIAAANDKQIRLFTVPRDISYRPRFDVNDHAKENALEGVWSVASPESVKNFSAVAYCFAKKIVRDEKVPVGIINITWGGTPIEAHMSTEANRSLPYYAEALNEIAAKPASDSLIIDKRKATPQLPASVFNAMINPVIPFGLKGFLWYQGEHNWNNPYKYREQFIAFINDLRIRWQQGYLPFYFVQLPNMGKKPVNPGEDFWSVLRESQSSALKLPTTAMLVSLDIGDGDLHPKDKKLFGERLALMAEKDIYGKKIVAEGPEFKSYSVIRDTIEIVFDNAGSGLVLKNDTAKVFSIAGSDKKFYWADVIIRNNQLLVFSPKVKNPQAVRYAWAENPSVTLFNKEGFPAAPFRTDAWQLKEDGKW</sequence>
<comment type="caution">
    <text evidence="3">The sequence shown here is derived from an EMBL/GenBank/DDBJ whole genome shotgun (WGS) entry which is preliminary data.</text>
</comment>
<dbReference type="InterPro" id="IPR005181">
    <property type="entry name" value="SASA"/>
</dbReference>
<keyword evidence="4" id="KW-1185">Reference proteome</keyword>
<dbReference type="AlphaFoldDB" id="A0A512BIU3"/>
<dbReference type="GO" id="GO:0005975">
    <property type="term" value="P:carbohydrate metabolic process"/>
    <property type="evidence" value="ECO:0007669"/>
    <property type="project" value="TreeGrafter"/>
</dbReference>